<dbReference type="Proteomes" id="UP000646827">
    <property type="component" value="Unassembled WGS sequence"/>
</dbReference>
<name>A0A8H7RT34_9FUNG</name>
<comment type="caution">
    <text evidence="1">The sequence shown here is derived from an EMBL/GenBank/DDBJ whole genome shotgun (WGS) entry which is preliminary data.</text>
</comment>
<evidence type="ECO:0000313" key="1">
    <source>
        <dbReference type="EMBL" id="KAG2216235.1"/>
    </source>
</evidence>
<keyword evidence="2" id="KW-1185">Reference proteome</keyword>
<reference evidence="1 2" key="1">
    <citation type="submission" date="2020-12" db="EMBL/GenBank/DDBJ databases">
        <title>Metabolic potential, ecology and presence of endohyphal bacteria is reflected in genomic diversity of Mucoromycotina.</title>
        <authorList>
            <person name="Muszewska A."/>
            <person name="Okrasinska A."/>
            <person name="Steczkiewicz K."/>
            <person name="Drgas O."/>
            <person name="Orlowska M."/>
            <person name="Perlinska-Lenart U."/>
            <person name="Aleksandrzak-Piekarczyk T."/>
            <person name="Szatraj K."/>
            <person name="Zielenkiewicz U."/>
            <person name="Pilsyk S."/>
            <person name="Malc E."/>
            <person name="Mieczkowski P."/>
            <person name="Kruszewska J.S."/>
            <person name="Biernat P."/>
            <person name="Pawlowska J."/>
        </authorList>
    </citation>
    <scope>NUCLEOTIDE SEQUENCE [LARGE SCALE GENOMIC DNA]</scope>
    <source>
        <strain evidence="1 2">CBS 142.35</strain>
    </source>
</reference>
<dbReference type="InterPro" id="IPR016197">
    <property type="entry name" value="Chromo-like_dom_sf"/>
</dbReference>
<organism evidence="1 2">
    <name type="scientific">Circinella minor</name>
    <dbReference type="NCBI Taxonomy" id="1195481"/>
    <lineage>
        <taxon>Eukaryota</taxon>
        <taxon>Fungi</taxon>
        <taxon>Fungi incertae sedis</taxon>
        <taxon>Mucoromycota</taxon>
        <taxon>Mucoromycotina</taxon>
        <taxon>Mucoromycetes</taxon>
        <taxon>Mucorales</taxon>
        <taxon>Lichtheimiaceae</taxon>
        <taxon>Circinella</taxon>
    </lineage>
</organism>
<dbReference type="AlphaFoldDB" id="A0A8H7RT34"/>
<accession>A0A8H7RT34</accession>
<dbReference type="EMBL" id="JAEPRB010000435">
    <property type="protein sequence ID" value="KAG2216235.1"/>
    <property type="molecule type" value="Genomic_DNA"/>
</dbReference>
<proteinExistence type="predicted"/>
<evidence type="ECO:0008006" key="3">
    <source>
        <dbReference type="Google" id="ProtNLM"/>
    </source>
</evidence>
<dbReference type="SUPFAM" id="SSF54160">
    <property type="entry name" value="Chromo domain-like"/>
    <property type="match status" value="1"/>
</dbReference>
<protein>
    <recommendedName>
        <fullName evidence="3">Chromo domain-containing protein</fullName>
    </recommendedName>
</protein>
<dbReference type="Gene3D" id="2.40.50.40">
    <property type="match status" value="1"/>
</dbReference>
<dbReference type="OrthoDB" id="2393881at2759"/>
<evidence type="ECO:0000313" key="2">
    <source>
        <dbReference type="Proteomes" id="UP000646827"/>
    </source>
</evidence>
<gene>
    <name evidence="1" type="ORF">INT45_002777</name>
</gene>
<sequence length="147" mass="17486">MVDGGYTLFVNQLIELSSQKGIDFNNSNFIYPIKKDINVDLNADERHFNDVFGSFRSKVENQFSEIAHHKLWETKNFEFPYEAKLIDIVIKDSSEDDIPKFNEKKRRRKVKWKNYGHKHNSWLSSDKFNEKDSLLAYIEKHNIDIEL</sequence>